<dbReference type="GO" id="GO:0000045">
    <property type="term" value="P:autophagosome assembly"/>
    <property type="evidence" value="ECO:0007669"/>
    <property type="project" value="TreeGrafter"/>
</dbReference>
<evidence type="ECO:0000313" key="7">
    <source>
        <dbReference type="Proteomes" id="UP000230233"/>
    </source>
</evidence>
<dbReference type="OrthoDB" id="5806932at2759"/>
<dbReference type="GO" id="GO:0005776">
    <property type="term" value="C:autophagosome"/>
    <property type="evidence" value="ECO:0007669"/>
    <property type="project" value="TreeGrafter"/>
</dbReference>
<dbReference type="AlphaFoldDB" id="A0A2G5SFA6"/>
<dbReference type="GO" id="GO:0010506">
    <property type="term" value="P:regulation of autophagy"/>
    <property type="evidence" value="ECO:0007669"/>
    <property type="project" value="InterPro"/>
</dbReference>
<dbReference type="InterPro" id="IPR000719">
    <property type="entry name" value="Prot_kinase_dom"/>
</dbReference>
<evidence type="ECO:0000256" key="4">
    <source>
        <dbReference type="ARBA" id="ARBA00022840"/>
    </source>
</evidence>
<gene>
    <name evidence="6" type="ORF">B9Z55_027618</name>
</gene>
<protein>
    <recommendedName>
        <fullName evidence="5">Protein kinase domain-containing protein</fullName>
    </recommendedName>
</protein>
<sequence length="294" mass="33713">MDRRTVHIRINDWIQGRYLVKERCGVGLMATCFKVEDKKSRNQVMVCKVTRLRDGATQEEFDQEVAALVKVRGSASFPQVSDSFVNLCHRVIVMSYEGEQIEDVLGRNRNLRISNANCLRVSSQLTSALNFLHSTGFLHRDLSLNNILVKRTTDRVVVTLVDLGYASPTTARLKCEMKPQWISWHVSSGKCFAQRDDFVSAMYVVGHLSGFRLHDFVDTDLDEFKKEYHSRPCSFFKEEEKWIGRVLQLVDQMPDEGTKINMNELLLVYASAVDNISPHSPIAWKIKNNQLKLL</sequence>
<accession>A0A2G5SFA6</accession>
<proteinExistence type="predicted"/>
<dbReference type="GO" id="GO:0005524">
    <property type="term" value="F:ATP binding"/>
    <property type="evidence" value="ECO:0007669"/>
    <property type="project" value="UniProtKB-KW"/>
</dbReference>
<dbReference type="GO" id="GO:0000407">
    <property type="term" value="C:phagophore assembly site"/>
    <property type="evidence" value="ECO:0007669"/>
    <property type="project" value="TreeGrafter"/>
</dbReference>
<feature type="domain" description="Protein kinase" evidence="5">
    <location>
        <begin position="18"/>
        <end position="294"/>
    </location>
</feature>
<keyword evidence="7" id="KW-1185">Reference proteome</keyword>
<dbReference type="PANTHER" id="PTHR24348">
    <property type="entry name" value="SERINE/THREONINE-PROTEIN KINASE UNC-51-RELATED"/>
    <property type="match status" value="1"/>
</dbReference>
<dbReference type="Proteomes" id="UP000230233">
    <property type="component" value="Unassembled WGS sequence"/>
</dbReference>
<comment type="caution">
    <text evidence="6">The sequence shown here is derived from an EMBL/GenBank/DDBJ whole genome shotgun (WGS) entry which is preliminary data.</text>
</comment>
<organism evidence="6 7">
    <name type="scientific">Caenorhabditis nigoni</name>
    <dbReference type="NCBI Taxonomy" id="1611254"/>
    <lineage>
        <taxon>Eukaryota</taxon>
        <taxon>Metazoa</taxon>
        <taxon>Ecdysozoa</taxon>
        <taxon>Nematoda</taxon>
        <taxon>Chromadorea</taxon>
        <taxon>Rhabditida</taxon>
        <taxon>Rhabditina</taxon>
        <taxon>Rhabditomorpha</taxon>
        <taxon>Rhabditoidea</taxon>
        <taxon>Rhabditidae</taxon>
        <taxon>Peloderinae</taxon>
        <taxon>Caenorhabditis</taxon>
    </lineage>
</organism>
<dbReference type="STRING" id="1611254.A0A2G5SFA6"/>
<dbReference type="Pfam" id="PF00069">
    <property type="entry name" value="Pkinase"/>
    <property type="match status" value="1"/>
</dbReference>
<keyword evidence="3" id="KW-0418">Kinase</keyword>
<dbReference type="GO" id="GO:0004674">
    <property type="term" value="F:protein serine/threonine kinase activity"/>
    <property type="evidence" value="ECO:0007669"/>
    <property type="project" value="InterPro"/>
</dbReference>
<dbReference type="EMBL" id="PDUG01000011">
    <property type="protein sequence ID" value="PIC13765.1"/>
    <property type="molecule type" value="Genomic_DNA"/>
</dbReference>
<name>A0A2G5SFA6_9PELO</name>
<dbReference type="SUPFAM" id="SSF56112">
    <property type="entry name" value="Protein kinase-like (PK-like)"/>
    <property type="match status" value="1"/>
</dbReference>
<dbReference type="PROSITE" id="PS50011">
    <property type="entry name" value="PROTEIN_KINASE_DOM"/>
    <property type="match status" value="1"/>
</dbReference>
<dbReference type="InterPro" id="IPR011009">
    <property type="entry name" value="Kinase-like_dom_sf"/>
</dbReference>
<keyword evidence="4" id="KW-0067">ATP-binding</keyword>
<dbReference type="GO" id="GO:0005829">
    <property type="term" value="C:cytosol"/>
    <property type="evidence" value="ECO:0007669"/>
    <property type="project" value="TreeGrafter"/>
</dbReference>
<reference evidence="7" key="1">
    <citation type="submission" date="2017-10" db="EMBL/GenBank/DDBJ databases">
        <title>Rapid genome shrinkage in a self-fertile nematode reveals novel sperm competition proteins.</title>
        <authorList>
            <person name="Yin D."/>
            <person name="Schwarz E.M."/>
            <person name="Thomas C.G."/>
            <person name="Felde R.L."/>
            <person name="Korf I.F."/>
            <person name="Cutter A.D."/>
            <person name="Schartner C.M."/>
            <person name="Ralston E.J."/>
            <person name="Meyer B.J."/>
            <person name="Haag E.S."/>
        </authorList>
    </citation>
    <scope>NUCLEOTIDE SEQUENCE [LARGE SCALE GENOMIC DNA]</scope>
    <source>
        <strain evidence="7">JU1422</strain>
    </source>
</reference>
<keyword evidence="2" id="KW-0547">Nucleotide-binding</keyword>
<dbReference type="InterPro" id="IPR045269">
    <property type="entry name" value="Atg1-like"/>
</dbReference>
<evidence type="ECO:0000256" key="1">
    <source>
        <dbReference type="ARBA" id="ARBA00022679"/>
    </source>
</evidence>
<evidence type="ECO:0000256" key="2">
    <source>
        <dbReference type="ARBA" id="ARBA00022741"/>
    </source>
</evidence>
<dbReference type="PROSITE" id="PS00109">
    <property type="entry name" value="PROTEIN_KINASE_TYR"/>
    <property type="match status" value="1"/>
</dbReference>
<keyword evidence="1" id="KW-0808">Transferase</keyword>
<dbReference type="InterPro" id="IPR008266">
    <property type="entry name" value="Tyr_kinase_AS"/>
</dbReference>
<dbReference type="SMART" id="SM00220">
    <property type="entry name" value="S_TKc"/>
    <property type="match status" value="1"/>
</dbReference>
<dbReference type="GO" id="GO:0016020">
    <property type="term" value="C:membrane"/>
    <property type="evidence" value="ECO:0007669"/>
    <property type="project" value="TreeGrafter"/>
</dbReference>
<evidence type="ECO:0000313" key="6">
    <source>
        <dbReference type="EMBL" id="PIC13765.1"/>
    </source>
</evidence>
<dbReference type="Gene3D" id="1.10.510.10">
    <property type="entry name" value="Transferase(Phosphotransferase) domain 1"/>
    <property type="match status" value="1"/>
</dbReference>
<evidence type="ECO:0000256" key="3">
    <source>
        <dbReference type="ARBA" id="ARBA00022777"/>
    </source>
</evidence>
<dbReference type="PANTHER" id="PTHR24348:SF22">
    <property type="entry name" value="NON-SPECIFIC SERINE_THREONINE PROTEIN KINASE"/>
    <property type="match status" value="1"/>
</dbReference>
<evidence type="ECO:0000259" key="5">
    <source>
        <dbReference type="PROSITE" id="PS50011"/>
    </source>
</evidence>